<sequence>MKSLKKSFLLVIYLLVMSYGSHAKGIKYGKFSKDEILLSECSYETDAVAVILSKTCVVDVSYRAINYRHHIRVKILKEEGLDKANVELPYWRKDGLEKITSVKGQTINFDGNKDKEVTDLDGKSVFDVDLNDSYGAVRFGMPNVKVGSIIEYKYTLVSNFYSYLDTWYFQDDIPTLYCSIKANIPDSFRYNQVSFGQRLRAKYPSVAGNEWILTNLSSIKEEPYVNNYMDFVEQIRFQLTGYYKNADGIAGGIEFVTVKSTWDKLAREYLEAFDFFGRKGYAKKVIEKILDGDENNWEKLEKIYDYVRTHIKWDGEYRLYPKKSAPKILEEKVASNSEINYLLVLLLREAGIKAEPALTRTNNLGLLQKSYPLMSQFNQALAYVEMSGKKLFLNATSPYRPYQLLEEKDLNYFALVIEKNKARWEKVLAYTKSRQHLVLNYDFTDKDEPNCRFKIIESGYYAVESRKLIKKYGLEEFLKTMVDESEVELNKDSVQIVNADKVNKPLEITCKLPMTDMDFDSDMIYFEPFPAVFKDNPFIKEDRQYRIDFNYYRYQSILINLKLPKEYRIEEAPKSKVIKLSNGFGKYLITTQNQGNVLQMRTLFEIKKPQFSKDYYGELRELFTHMLSSLQEQVVIQKNNTLSEK</sequence>
<dbReference type="SUPFAM" id="SSF54001">
    <property type="entry name" value="Cysteine proteinases"/>
    <property type="match status" value="1"/>
</dbReference>
<reference evidence="3 4" key="1">
    <citation type="submission" date="2018-05" db="EMBL/GenBank/DDBJ databases">
        <title>Marinifilum breve JC075T sp. nov., a marine bacterium isolated from Yongle Blue Hole in the South China Sea.</title>
        <authorList>
            <person name="Fu T."/>
        </authorList>
    </citation>
    <scope>NUCLEOTIDE SEQUENCE [LARGE SCALE GENOMIC DNA]</scope>
    <source>
        <strain evidence="3 4">JC075</strain>
    </source>
</reference>
<protein>
    <recommendedName>
        <fullName evidence="5">DUF3857 domain-containing protein</fullName>
    </recommendedName>
</protein>
<accession>A0A2V4A015</accession>
<dbReference type="Gene3D" id="2.60.40.3140">
    <property type="match status" value="1"/>
</dbReference>
<dbReference type="Pfam" id="PF12969">
    <property type="entry name" value="DUF3857"/>
    <property type="match status" value="1"/>
</dbReference>
<dbReference type="Pfam" id="PF01841">
    <property type="entry name" value="Transglut_core"/>
    <property type="match status" value="1"/>
</dbReference>
<dbReference type="Gene3D" id="3.10.620.30">
    <property type="match status" value="1"/>
</dbReference>
<feature type="domain" description="DUF3857" evidence="2">
    <location>
        <begin position="67"/>
        <end position="195"/>
    </location>
</feature>
<name>A0A2V4A015_9BACT</name>
<dbReference type="InterPro" id="IPR002931">
    <property type="entry name" value="Transglutaminase-like"/>
</dbReference>
<dbReference type="AlphaFoldDB" id="A0A2V4A015"/>
<dbReference type="EMBL" id="QFLI01000005">
    <property type="protein sequence ID" value="PXY00730.1"/>
    <property type="molecule type" value="Genomic_DNA"/>
</dbReference>
<keyword evidence="4" id="KW-1185">Reference proteome</keyword>
<dbReference type="Proteomes" id="UP000248079">
    <property type="component" value="Unassembled WGS sequence"/>
</dbReference>
<evidence type="ECO:0000259" key="1">
    <source>
        <dbReference type="Pfam" id="PF01841"/>
    </source>
</evidence>
<dbReference type="Gene3D" id="2.60.120.1130">
    <property type="match status" value="1"/>
</dbReference>
<evidence type="ECO:0008006" key="5">
    <source>
        <dbReference type="Google" id="ProtNLM"/>
    </source>
</evidence>
<organism evidence="3 4">
    <name type="scientific">Marinifilum breve</name>
    <dbReference type="NCBI Taxonomy" id="2184082"/>
    <lineage>
        <taxon>Bacteria</taxon>
        <taxon>Pseudomonadati</taxon>
        <taxon>Bacteroidota</taxon>
        <taxon>Bacteroidia</taxon>
        <taxon>Marinilabiliales</taxon>
        <taxon>Marinifilaceae</taxon>
    </lineage>
</organism>
<dbReference type="InterPro" id="IPR024618">
    <property type="entry name" value="DUF3857"/>
</dbReference>
<evidence type="ECO:0000313" key="4">
    <source>
        <dbReference type="Proteomes" id="UP000248079"/>
    </source>
</evidence>
<dbReference type="OrthoDB" id="98874at2"/>
<gene>
    <name evidence="3" type="ORF">DF185_12540</name>
</gene>
<feature type="domain" description="Transglutaminase-like" evidence="1">
    <location>
        <begin position="285"/>
        <end position="360"/>
    </location>
</feature>
<evidence type="ECO:0000313" key="3">
    <source>
        <dbReference type="EMBL" id="PXY00730.1"/>
    </source>
</evidence>
<dbReference type="RefSeq" id="WP_110361097.1">
    <property type="nucleotide sequence ID" value="NZ_QFLI01000005.1"/>
</dbReference>
<evidence type="ECO:0000259" key="2">
    <source>
        <dbReference type="Pfam" id="PF12969"/>
    </source>
</evidence>
<proteinExistence type="predicted"/>
<dbReference type="InterPro" id="IPR038765">
    <property type="entry name" value="Papain-like_cys_pep_sf"/>
</dbReference>
<comment type="caution">
    <text evidence="3">The sequence shown here is derived from an EMBL/GenBank/DDBJ whole genome shotgun (WGS) entry which is preliminary data.</text>
</comment>